<keyword evidence="3 5" id="KW-1133">Transmembrane helix</keyword>
<keyword evidence="7" id="KW-1185">Reference proteome</keyword>
<comment type="caution">
    <text evidence="6">The sequence shown here is derived from an EMBL/GenBank/DDBJ whole genome shotgun (WGS) entry which is preliminary data.</text>
</comment>
<dbReference type="InterPro" id="IPR014743">
    <property type="entry name" value="Cl-channel_core"/>
</dbReference>
<dbReference type="PANTHER" id="PTHR43427">
    <property type="entry name" value="CHLORIDE CHANNEL PROTEIN CLC-E"/>
    <property type="match status" value="1"/>
</dbReference>
<keyword evidence="4 5" id="KW-0472">Membrane</keyword>
<dbReference type="InterPro" id="IPR050368">
    <property type="entry name" value="ClC-type_chloride_channel"/>
</dbReference>
<feature type="transmembrane region" description="Helical" evidence="5">
    <location>
        <begin position="178"/>
        <end position="201"/>
    </location>
</feature>
<keyword evidence="2 5" id="KW-0812">Transmembrane</keyword>
<dbReference type="InterPro" id="IPR001807">
    <property type="entry name" value="ClC"/>
</dbReference>
<evidence type="ECO:0000256" key="3">
    <source>
        <dbReference type="ARBA" id="ARBA00022989"/>
    </source>
</evidence>
<reference evidence="6 7" key="1">
    <citation type="submission" date="2020-08" db="EMBL/GenBank/DDBJ databases">
        <title>Genome public.</title>
        <authorList>
            <person name="Liu C."/>
            <person name="Sun Q."/>
        </authorList>
    </citation>
    <scope>NUCLEOTIDE SEQUENCE [LARGE SCALE GENOMIC DNA]</scope>
    <source>
        <strain evidence="6 7">BX10</strain>
    </source>
</reference>
<evidence type="ECO:0000256" key="4">
    <source>
        <dbReference type="ARBA" id="ARBA00023136"/>
    </source>
</evidence>
<dbReference type="Gene3D" id="1.10.3080.10">
    <property type="entry name" value="Clc chloride channel"/>
    <property type="match status" value="1"/>
</dbReference>
<accession>A0ABR7NWL8</accession>
<gene>
    <name evidence="6" type="ORF">H8708_10975</name>
</gene>
<evidence type="ECO:0000256" key="5">
    <source>
        <dbReference type="SAM" id="Phobius"/>
    </source>
</evidence>
<dbReference type="RefSeq" id="WP_215653243.1">
    <property type="nucleotide sequence ID" value="NZ_JACRTJ010000024.1"/>
</dbReference>
<feature type="transmembrane region" description="Helical" evidence="5">
    <location>
        <begin position="319"/>
        <end position="337"/>
    </location>
</feature>
<feature type="transmembrane region" description="Helical" evidence="5">
    <location>
        <begin position="343"/>
        <end position="366"/>
    </location>
</feature>
<feature type="transmembrane region" description="Helical" evidence="5">
    <location>
        <begin position="221"/>
        <end position="244"/>
    </location>
</feature>
<name>A0ABR7NWL8_9FIRM</name>
<dbReference type="PANTHER" id="PTHR43427:SF12">
    <property type="entry name" value="CHLORIDE TRANSPORTER"/>
    <property type="match status" value="1"/>
</dbReference>
<organism evidence="6 7">
    <name type="scientific">Enterocloster hominis</name>
    <name type="common">ex Liu et al. 2021</name>
    <dbReference type="NCBI Taxonomy" id="2763663"/>
    <lineage>
        <taxon>Bacteria</taxon>
        <taxon>Bacillati</taxon>
        <taxon>Bacillota</taxon>
        <taxon>Clostridia</taxon>
        <taxon>Lachnospirales</taxon>
        <taxon>Lachnospiraceae</taxon>
        <taxon>Enterocloster</taxon>
    </lineage>
</organism>
<dbReference type="Proteomes" id="UP000647491">
    <property type="component" value="Unassembled WGS sequence"/>
</dbReference>
<dbReference type="SUPFAM" id="SSF81340">
    <property type="entry name" value="Clc chloride channel"/>
    <property type="match status" value="1"/>
</dbReference>
<evidence type="ECO:0000313" key="6">
    <source>
        <dbReference type="EMBL" id="MBC8599742.1"/>
    </source>
</evidence>
<feature type="transmembrane region" description="Helical" evidence="5">
    <location>
        <begin position="54"/>
        <end position="73"/>
    </location>
</feature>
<evidence type="ECO:0000256" key="2">
    <source>
        <dbReference type="ARBA" id="ARBA00022692"/>
    </source>
</evidence>
<feature type="transmembrane region" description="Helical" evidence="5">
    <location>
        <begin position="20"/>
        <end position="42"/>
    </location>
</feature>
<sequence length="416" mass="44367">MNTREDLPGIVRNGVYFVRWTLISLLMGTVCGLVGTAFGFGVAYSQQFFRENPFMLFLMPVSGILIVLVHKALDQVGNKGTNLILESISSTEQIRFSTLPCIFISTILSHLTGASAGKEGAALQIGGCIGNTLGGLFHMDERDKKVAIMSGMSGCFGAIFGTPLAASMFGMEVISVGVAYYAALVPCVFSAFIGSFISSRLGLHGEAFTILHVPEFSLKPAALIVLLALLGAFVSVCFCILLHEVQKLYKAKLQNVYARILTASALFIGLSLVFGREYCGAGFNLVEAAMEGNVPYEAFLLKMLFTAVALGGGFKGGEIVPTLAVGATMGAAFGNFLGFEPSLCAACGMLALFAGVTNCPVATIFMGFELFGFEGMKYFALAVSVSFALSGYYGLYSSQKFTYSKTRTEFINRKAH</sequence>
<feature type="transmembrane region" description="Helical" evidence="5">
    <location>
        <begin position="378"/>
        <end position="396"/>
    </location>
</feature>
<evidence type="ECO:0000256" key="1">
    <source>
        <dbReference type="ARBA" id="ARBA00004141"/>
    </source>
</evidence>
<proteinExistence type="predicted"/>
<feature type="transmembrane region" description="Helical" evidence="5">
    <location>
        <begin position="146"/>
        <end position="166"/>
    </location>
</feature>
<protein>
    <submittedName>
        <fullName evidence="6">Chloride channel protein</fullName>
    </submittedName>
</protein>
<evidence type="ECO:0000313" key="7">
    <source>
        <dbReference type="Proteomes" id="UP000647491"/>
    </source>
</evidence>
<dbReference type="Pfam" id="PF00654">
    <property type="entry name" value="Voltage_CLC"/>
    <property type="match status" value="1"/>
</dbReference>
<dbReference type="PRINTS" id="PR00762">
    <property type="entry name" value="CLCHANNEL"/>
</dbReference>
<feature type="transmembrane region" description="Helical" evidence="5">
    <location>
        <begin position="256"/>
        <end position="274"/>
    </location>
</feature>
<comment type="subcellular location">
    <subcellularLocation>
        <location evidence="1">Membrane</location>
        <topology evidence="1">Multi-pass membrane protein</topology>
    </subcellularLocation>
</comment>
<dbReference type="EMBL" id="JACRTJ010000024">
    <property type="protein sequence ID" value="MBC8599742.1"/>
    <property type="molecule type" value="Genomic_DNA"/>
</dbReference>